<gene>
    <name evidence="2" type="ORF">FKG94_03745</name>
</gene>
<keyword evidence="3" id="KW-1185">Reference proteome</keyword>
<evidence type="ECO:0000259" key="1">
    <source>
        <dbReference type="Pfam" id="PF19837"/>
    </source>
</evidence>
<reference evidence="2 3" key="1">
    <citation type="submission" date="2019-06" db="EMBL/GenBank/DDBJ databases">
        <title>Whole genome sequence for Cellvibrionaceae sp. R142.</title>
        <authorList>
            <person name="Wang G."/>
        </authorList>
    </citation>
    <scope>NUCLEOTIDE SEQUENCE [LARGE SCALE GENOMIC DNA]</scope>
    <source>
        <strain evidence="2 3">R142</strain>
    </source>
</reference>
<feature type="domain" description="DUF6316" evidence="1">
    <location>
        <begin position="4"/>
        <end position="55"/>
    </location>
</feature>
<sequence length="80" mass="9610">MKIRRGETEMHWYRADRFFSTSDGWFFLTREGENVGPFENRQEAERAVVLYIRYSSNDQLSHDYSVKLAKQGIWALTLFR</sequence>
<dbReference type="InterPro" id="IPR045630">
    <property type="entry name" value="DUF6316"/>
</dbReference>
<evidence type="ECO:0000313" key="2">
    <source>
        <dbReference type="EMBL" id="TQV84645.1"/>
    </source>
</evidence>
<evidence type="ECO:0000313" key="3">
    <source>
        <dbReference type="Proteomes" id="UP000319732"/>
    </source>
</evidence>
<dbReference type="Proteomes" id="UP000319732">
    <property type="component" value="Unassembled WGS sequence"/>
</dbReference>
<dbReference type="EMBL" id="VHSG01000005">
    <property type="protein sequence ID" value="TQV84645.1"/>
    <property type="molecule type" value="Genomic_DNA"/>
</dbReference>
<name>A0A545U595_9GAMM</name>
<accession>A0A545U595</accession>
<protein>
    <recommendedName>
        <fullName evidence="1">DUF6316 domain-containing protein</fullName>
    </recommendedName>
</protein>
<proteinExistence type="predicted"/>
<dbReference type="OrthoDB" id="6199386at2"/>
<dbReference type="AlphaFoldDB" id="A0A545U595"/>
<organism evidence="2 3">
    <name type="scientific">Exilibacterium tricleocarpae</name>
    <dbReference type="NCBI Taxonomy" id="2591008"/>
    <lineage>
        <taxon>Bacteria</taxon>
        <taxon>Pseudomonadati</taxon>
        <taxon>Pseudomonadota</taxon>
        <taxon>Gammaproteobacteria</taxon>
        <taxon>Cellvibrionales</taxon>
        <taxon>Cellvibrionaceae</taxon>
        <taxon>Exilibacterium</taxon>
    </lineage>
</organism>
<comment type="caution">
    <text evidence="2">The sequence shown here is derived from an EMBL/GenBank/DDBJ whole genome shotgun (WGS) entry which is preliminary data.</text>
</comment>
<dbReference type="Pfam" id="PF19837">
    <property type="entry name" value="DUF6316"/>
    <property type="match status" value="1"/>
</dbReference>
<dbReference type="RefSeq" id="WP_142902851.1">
    <property type="nucleotide sequence ID" value="NZ_ML660088.1"/>
</dbReference>